<evidence type="ECO:0000313" key="1">
    <source>
        <dbReference type="EMBL" id="CAL5131681.1"/>
    </source>
</evidence>
<organism evidence="1 2">
    <name type="scientific">Calicophoron daubneyi</name>
    <name type="common">Rumen fluke</name>
    <name type="synonym">Paramphistomum daubneyi</name>
    <dbReference type="NCBI Taxonomy" id="300641"/>
    <lineage>
        <taxon>Eukaryota</taxon>
        <taxon>Metazoa</taxon>
        <taxon>Spiralia</taxon>
        <taxon>Lophotrochozoa</taxon>
        <taxon>Platyhelminthes</taxon>
        <taxon>Trematoda</taxon>
        <taxon>Digenea</taxon>
        <taxon>Plagiorchiida</taxon>
        <taxon>Pronocephalata</taxon>
        <taxon>Paramphistomoidea</taxon>
        <taxon>Paramphistomidae</taxon>
        <taxon>Calicophoron</taxon>
    </lineage>
</organism>
<dbReference type="EMBL" id="CAXLJL010000101">
    <property type="protein sequence ID" value="CAL5131681.1"/>
    <property type="molecule type" value="Genomic_DNA"/>
</dbReference>
<reference evidence="1" key="1">
    <citation type="submission" date="2024-06" db="EMBL/GenBank/DDBJ databases">
        <authorList>
            <person name="Liu X."/>
            <person name="Lenzi L."/>
            <person name="Haldenby T S."/>
            <person name="Uol C."/>
        </authorList>
    </citation>
    <scope>NUCLEOTIDE SEQUENCE</scope>
</reference>
<dbReference type="InterPro" id="IPR011992">
    <property type="entry name" value="EF-hand-dom_pair"/>
</dbReference>
<comment type="caution">
    <text evidence="1">The sequence shown here is derived from an EMBL/GenBank/DDBJ whole genome shotgun (WGS) entry which is preliminary data.</text>
</comment>
<protein>
    <recommendedName>
        <fullName evidence="3">EF-hand domain-containing protein</fullName>
    </recommendedName>
</protein>
<accession>A0AAV2T663</accession>
<sequence length="68" mass="7730">MNTHTIEQILEEVNKSPEEKISTDAIKKLLSLDHCTFDREAVLQLICECDENGQDELSVKELVDALSR</sequence>
<evidence type="ECO:0000313" key="2">
    <source>
        <dbReference type="Proteomes" id="UP001497525"/>
    </source>
</evidence>
<dbReference type="AlphaFoldDB" id="A0AAV2T663"/>
<evidence type="ECO:0008006" key="3">
    <source>
        <dbReference type="Google" id="ProtNLM"/>
    </source>
</evidence>
<name>A0AAV2T663_CALDB</name>
<proteinExistence type="predicted"/>
<gene>
    <name evidence="1" type="ORF">CDAUBV1_LOCUS4190</name>
</gene>
<dbReference type="Proteomes" id="UP001497525">
    <property type="component" value="Unassembled WGS sequence"/>
</dbReference>
<dbReference type="SUPFAM" id="SSF47473">
    <property type="entry name" value="EF-hand"/>
    <property type="match status" value="1"/>
</dbReference>
<dbReference type="Gene3D" id="1.10.238.10">
    <property type="entry name" value="EF-hand"/>
    <property type="match status" value="1"/>
</dbReference>